<proteinExistence type="predicted"/>
<keyword evidence="2" id="KW-1185">Reference proteome</keyword>
<organism evidence="1 2">
    <name type="scientific">Rahnella victoriana</name>
    <dbReference type="NCBI Taxonomy" id="1510570"/>
    <lineage>
        <taxon>Bacteria</taxon>
        <taxon>Pseudomonadati</taxon>
        <taxon>Pseudomonadota</taxon>
        <taxon>Gammaproteobacteria</taxon>
        <taxon>Enterobacterales</taxon>
        <taxon>Yersiniaceae</taxon>
        <taxon>Rahnella</taxon>
    </lineage>
</organism>
<name>A0ABS0DXD7_9GAMM</name>
<reference evidence="1 2" key="1">
    <citation type="submission" date="2020-11" db="EMBL/GenBank/DDBJ databases">
        <title>Taxonomic investigation of Rahnella spp.</title>
        <authorList>
            <person name="Lee S.D."/>
        </authorList>
    </citation>
    <scope>NUCLEOTIDE SEQUENCE [LARGE SCALE GENOMIC DNA]</scope>
    <source>
        <strain evidence="1 2">SAP-10</strain>
    </source>
</reference>
<protein>
    <submittedName>
        <fullName evidence="1">Uncharacterized protein</fullName>
    </submittedName>
</protein>
<dbReference type="EMBL" id="JADOBH010000008">
    <property type="protein sequence ID" value="MBF7958563.1"/>
    <property type="molecule type" value="Genomic_DNA"/>
</dbReference>
<gene>
    <name evidence="1" type="ORF">IV431_23710</name>
</gene>
<sequence>MSKLCLSIIEGSLPDDFQVIDIKVKTDENVVSVFRGKIDLSELLIWFKDNENAIKSSDFPVKKESSESLARTIHCFFENIDVEDDVLVDTMFDYRSQHCLRFGARGSCIPEIYIGKSGDKHEISMCNDEVEWKYLIDIDDFFSNLKN</sequence>
<accession>A0ABS0DXD7</accession>
<evidence type="ECO:0000313" key="1">
    <source>
        <dbReference type="EMBL" id="MBF7958563.1"/>
    </source>
</evidence>
<evidence type="ECO:0000313" key="2">
    <source>
        <dbReference type="Proteomes" id="UP000600307"/>
    </source>
</evidence>
<dbReference type="RefSeq" id="WP_119822772.1">
    <property type="nucleotide sequence ID" value="NZ_CBCSED010000014.1"/>
</dbReference>
<dbReference type="Proteomes" id="UP000600307">
    <property type="component" value="Unassembled WGS sequence"/>
</dbReference>
<comment type="caution">
    <text evidence="1">The sequence shown here is derived from an EMBL/GenBank/DDBJ whole genome shotgun (WGS) entry which is preliminary data.</text>
</comment>